<feature type="domain" description="YhdP central" evidence="3">
    <location>
        <begin position="1"/>
        <end position="1265"/>
    </location>
</feature>
<dbReference type="PANTHER" id="PTHR38690:SF1">
    <property type="entry name" value="PROTEASE"/>
    <property type="match status" value="1"/>
</dbReference>
<evidence type="ECO:0000313" key="5">
    <source>
        <dbReference type="Proteomes" id="UP001359886"/>
    </source>
</evidence>
<dbReference type="InterPro" id="IPR011836">
    <property type="entry name" value="YhdP"/>
</dbReference>
<reference evidence="4 5" key="1">
    <citation type="submission" date="2024-02" db="EMBL/GenBank/DDBJ databases">
        <title>A novel Wenzhouxiangellaceae bacterium, isolated from coastal sediments.</title>
        <authorList>
            <person name="Du Z.-J."/>
            <person name="Ye Y.-Q."/>
            <person name="Zhang X.-Y."/>
        </authorList>
    </citation>
    <scope>NUCLEOTIDE SEQUENCE [LARGE SCALE GENOMIC DNA]</scope>
    <source>
        <strain evidence="4 5">CH-27</strain>
    </source>
</reference>
<evidence type="ECO:0000313" key="4">
    <source>
        <dbReference type="EMBL" id="MEJ8568458.1"/>
    </source>
</evidence>
<keyword evidence="2" id="KW-0812">Transmembrane</keyword>
<protein>
    <submittedName>
        <fullName evidence="4">YhdP family protein</fullName>
    </submittedName>
</protein>
<dbReference type="Pfam" id="PF13116">
    <property type="entry name" value="YhdP"/>
    <property type="match status" value="1"/>
</dbReference>
<evidence type="ECO:0000259" key="3">
    <source>
        <dbReference type="Pfam" id="PF13116"/>
    </source>
</evidence>
<sequence length="1282" mass="139342">MTLLRTVLRRARTLLWTAFSIVIILAAVLVGIGKLLMPYSERYQPQLEAWLSEEFGQPVVLDGFSGEWNAFGPRLRLSGMHLKSPRGQTTELTIDSAALDLKPLNALLPGRAWYNFLVIGADFTLIGGQDGGFRLSGLRSGNDRAEPAASPLRNLVGIGELVLEDSRLEYRHPEAGVRVLLTGIDAVVEMQDEAVALSLNADLSDEATGRVYGELEGGALLTLDADGGLAEARWHLSAQDLMLDVLHGRLPDSRFIPYQGLLNGEFWGDWLVDRPLVVRGVGDLRNGRLEHSTGVIEVDHANARLGWTYGGRGDWRLDLHELSLDDGVSAWTAPDITLARDLSRDVGLWISADILPLDVSLRLARDVLALYGTPWPDFLPGSAEGRISDLDLVLDSSWRLRAAFGQARDAGVRDWSRWPTLSGIDADIDLSGGHGVIDLHARELLIDWPRMFANPLRFSMPSCQAGLDVREGWQIALEGCSWINDDLAMEGGIVLSGNTGRPAVDANFHVTRGRIDRFDGYWPLAILKPKVLDWLRRSLVGGEIEDGRFQIHGDMDDWPFRNRRGRFEAIAKVRNATLDYRPGWPRAESLDATVYFEGPSMRVETDAVRVGGVPVSQASASIADFKQARLMVDYAAESDLSDLVGYLRDSPILGESDEVLDRFAFSGPASVTGSLSMPLGTTPGEFTLDGRGSVRQAAFADPDSGVELRGLTGSFTYDRWGMFARELAAEYREAPAVVQVSADARPDAPEHFRADLTGRFEADTVIPDFLRELPPLQEISGRARWLASVVVPPATESGSAVPWLEVSSDLVGMDLTLPDPLRKPPADAQAFHLRYPLAGNSRMLELDLAGRAAGALEIRMAGQGEPAQAEIQRAVVALGQTPAALPPPGFLRVQGNPESLDLDGWTDLVTELLGDEASLGSLTLERFEIEAGEIRFLDRLFADVGMTLMVNPGDIRAEFSSEGINGHVLYTPSPRGGSLTAEFDRLVLDRPVTEGISMRSDPSELPELHLYARSFRYADIEMGETRIEAYPTAAGFHFEKVEAESDSLNLRATGDWLADEAGPRSDFRILVTTESLGEFLESVDISSSLEGGQTVLRFNAWWPGSPAAFALSRLNGEVEFSVTRGQITNASAGGGRLLGLLSVQALPRRLSLDFRDVFDSGFDFEEAHGTFRMENGMAITDDVELASSAAKISLRGSTDLVAQRYDQIMTVKPGVGNTLPVLGAIAGGPGGAAAGLALQGLLHDELGEATQVKYTITGSWEQPSIEPVLEDTEATEPAADGP</sequence>
<name>A0AAW9RK61_9GAMM</name>
<feature type="region of interest" description="Disordered" evidence="1">
    <location>
        <begin position="1263"/>
        <end position="1282"/>
    </location>
</feature>
<keyword evidence="5" id="KW-1185">Reference proteome</keyword>
<keyword evidence="2" id="KW-0472">Membrane</keyword>
<dbReference type="Proteomes" id="UP001359886">
    <property type="component" value="Unassembled WGS sequence"/>
</dbReference>
<dbReference type="RefSeq" id="WP_354695781.1">
    <property type="nucleotide sequence ID" value="NZ_JAZHOG010000008.1"/>
</dbReference>
<dbReference type="InterPro" id="IPR025263">
    <property type="entry name" value="YhdP_central"/>
</dbReference>
<dbReference type="PANTHER" id="PTHR38690">
    <property type="entry name" value="PROTEASE-RELATED"/>
    <property type="match status" value="1"/>
</dbReference>
<organism evidence="4 5">
    <name type="scientific">Elongatibacter sediminis</name>
    <dbReference type="NCBI Taxonomy" id="3119006"/>
    <lineage>
        <taxon>Bacteria</taxon>
        <taxon>Pseudomonadati</taxon>
        <taxon>Pseudomonadota</taxon>
        <taxon>Gammaproteobacteria</taxon>
        <taxon>Chromatiales</taxon>
        <taxon>Wenzhouxiangellaceae</taxon>
        <taxon>Elongatibacter</taxon>
    </lineage>
</organism>
<gene>
    <name evidence="4" type="ORF">V3330_12555</name>
</gene>
<comment type="caution">
    <text evidence="4">The sequence shown here is derived from an EMBL/GenBank/DDBJ whole genome shotgun (WGS) entry which is preliminary data.</text>
</comment>
<evidence type="ECO:0000256" key="1">
    <source>
        <dbReference type="SAM" id="MobiDB-lite"/>
    </source>
</evidence>
<dbReference type="EMBL" id="JAZHOG010000008">
    <property type="protein sequence ID" value="MEJ8568458.1"/>
    <property type="molecule type" value="Genomic_DNA"/>
</dbReference>
<keyword evidence="2" id="KW-1133">Transmembrane helix</keyword>
<accession>A0AAW9RK61</accession>
<dbReference type="NCBIfam" id="TIGR02099">
    <property type="entry name" value="YhdP family protein"/>
    <property type="match status" value="1"/>
</dbReference>
<feature type="transmembrane region" description="Helical" evidence="2">
    <location>
        <begin position="14"/>
        <end position="37"/>
    </location>
</feature>
<evidence type="ECO:0000256" key="2">
    <source>
        <dbReference type="SAM" id="Phobius"/>
    </source>
</evidence>
<proteinExistence type="predicted"/>